<evidence type="ECO:0000313" key="2">
    <source>
        <dbReference type="WBParaSite" id="PDA_v2.g21113.t1"/>
    </source>
</evidence>
<name>A0A914PR88_9BILA</name>
<keyword evidence="1" id="KW-1185">Reference proteome</keyword>
<protein>
    <submittedName>
        <fullName evidence="2">Uncharacterized protein</fullName>
    </submittedName>
</protein>
<evidence type="ECO:0000313" key="1">
    <source>
        <dbReference type="Proteomes" id="UP000887578"/>
    </source>
</evidence>
<dbReference type="AlphaFoldDB" id="A0A914PR88"/>
<sequence>MVRIFCLTSITKIPEQIDDVQNQPYDDVIERLWRNEKEKMISALRCLKRDEPSYRLTRHIFSKRGAVKFIEIKKSKLKNAFDLVIATSKQYDNYVENIDFDIYLKVRCIKNTKERYITQTEEELYKSYAKKLNNIEKDLREAELIKNPLILPNKSEANVLRTKLSDISILIRLLCDRHTGSVENVLPKRDPFLAYRPQKFA</sequence>
<accession>A0A914PR88</accession>
<dbReference type="WBParaSite" id="PDA_v2.g21113.t1">
    <property type="protein sequence ID" value="PDA_v2.g21113.t1"/>
    <property type="gene ID" value="PDA_v2.g21113"/>
</dbReference>
<proteinExistence type="predicted"/>
<dbReference type="Proteomes" id="UP000887578">
    <property type="component" value="Unplaced"/>
</dbReference>
<reference evidence="2" key="1">
    <citation type="submission" date="2022-11" db="UniProtKB">
        <authorList>
            <consortium name="WormBaseParasite"/>
        </authorList>
    </citation>
    <scope>IDENTIFICATION</scope>
</reference>
<organism evidence="1 2">
    <name type="scientific">Panagrolaimus davidi</name>
    <dbReference type="NCBI Taxonomy" id="227884"/>
    <lineage>
        <taxon>Eukaryota</taxon>
        <taxon>Metazoa</taxon>
        <taxon>Ecdysozoa</taxon>
        <taxon>Nematoda</taxon>
        <taxon>Chromadorea</taxon>
        <taxon>Rhabditida</taxon>
        <taxon>Tylenchina</taxon>
        <taxon>Panagrolaimomorpha</taxon>
        <taxon>Panagrolaimoidea</taxon>
        <taxon>Panagrolaimidae</taxon>
        <taxon>Panagrolaimus</taxon>
    </lineage>
</organism>